<evidence type="ECO:0000313" key="4">
    <source>
        <dbReference type="EMBL" id="TRW46116.1"/>
    </source>
</evidence>
<evidence type="ECO:0000259" key="3">
    <source>
        <dbReference type="PROSITE" id="PS51186"/>
    </source>
</evidence>
<dbReference type="RefSeq" id="WP_143417750.1">
    <property type="nucleotide sequence ID" value="NZ_VJXR01000013.1"/>
</dbReference>
<keyword evidence="1 4" id="KW-0808">Transferase</keyword>
<reference evidence="4 5" key="1">
    <citation type="submission" date="2019-07" db="EMBL/GenBank/DDBJ databases">
        <title>Georgenia wutianyii sp. nov. and Georgenia *** sp. nov. isolated from plateau pika (Ochotona curzoniae) in the Qinghai-Tibet plateau of China.</title>
        <authorList>
            <person name="Tian Z."/>
        </authorList>
    </citation>
    <scope>NUCLEOTIDE SEQUENCE [LARGE SCALE GENOMIC DNA]</scope>
    <source>
        <strain evidence="4 5">Z446</strain>
    </source>
</reference>
<dbReference type="InterPro" id="IPR050832">
    <property type="entry name" value="Bact_Acetyltransf"/>
</dbReference>
<dbReference type="AlphaFoldDB" id="A0A552WTS8"/>
<dbReference type="InterPro" id="IPR016181">
    <property type="entry name" value="Acyl_CoA_acyltransferase"/>
</dbReference>
<name>A0A552WTS8_9MICO</name>
<dbReference type="SUPFAM" id="SSF55729">
    <property type="entry name" value="Acyl-CoA N-acyltransferases (Nat)"/>
    <property type="match status" value="2"/>
</dbReference>
<dbReference type="CDD" id="cd04301">
    <property type="entry name" value="NAT_SF"/>
    <property type="match status" value="2"/>
</dbReference>
<protein>
    <submittedName>
        <fullName evidence="4">GNAT family N-acetyltransferase</fullName>
    </submittedName>
</protein>
<organism evidence="4 5">
    <name type="scientific">Georgenia yuyongxinii</name>
    <dbReference type="NCBI Taxonomy" id="2589797"/>
    <lineage>
        <taxon>Bacteria</taxon>
        <taxon>Bacillati</taxon>
        <taxon>Actinomycetota</taxon>
        <taxon>Actinomycetes</taxon>
        <taxon>Micrococcales</taxon>
        <taxon>Bogoriellaceae</taxon>
        <taxon>Georgenia</taxon>
    </lineage>
</organism>
<comment type="caution">
    <text evidence="4">The sequence shown here is derived from an EMBL/GenBank/DDBJ whole genome shotgun (WGS) entry which is preliminary data.</text>
</comment>
<accession>A0A552WTS8</accession>
<keyword evidence="5" id="KW-1185">Reference proteome</keyword>
<dbReference type="InterPro" id="IPR000182">
    <property type="entry name" value="GNAT_dom"/>
</dbReference>
<dbReference type="Proteomes" id="UP000318693">
    <property type="component" value="Unassembled WGS sequence"/>
</dbReference>
<proteinExistence type="predicted"/>
<dbReference type="EMBL" id="VJXR01000013">
    <property type="protein sequence ID" value="TRW46116.1"/>
    <property type="molecule type" value="Genomic_DNA"/>
</dbReference>
<feature type="domain" description="N-acetyltransferase" evidence="3">
    <location>
        <begin position="7"/>
        <end position="153"/>
    </location>
</feature>
<dbReference type="Gene3D" id="3.40.630.30">
    <property type="match status" value="1"/>
</dbReference>
<dbReference type="GO" id="GO:0016747">
    <property type="term" value="F:acyltransferase activity, transferring groups other than amino-acyl groups"/>
    <property type="evidence" value="ECO:0007669"/>
    <property type="project" value="InterPro"/>
</dbReference>
<keyword evidence="2" id="KW-0012">Acyltransferase</keyword>
<dbReference type="Pfam" id="PF00583">
    <property type="entry name" value="Acetyltransf_1"/>
    <property type="match status" value="2"/>
</dbReference>
<evidence type="ECO:0000256" key="1">
    <source>
        <dbReference type="ARBA" id="ARBA00022679"/>
    </source>
</evidence>
<gene>
    <name evidence="4" type="ORF">FJ693_06660</name>
</gene>
<feature type="domain" description="N-acetyltransferase" evidence="3">
    <location>
        <begin position="156"/>
        <end position="304"/>
    </location>
</feature>
<dbReference type="PANTHER" id="PTHR43877">
    <property type="entry name" value="AMINOALKYLPHOSPHONATE N-ACETYLTRANSFERASE-RELATED-RELATED"/>
    <property type="match status" value="1"/>
</dbReference>
<evidence type="ECO:0000256" key="2">
    <source>
        <dbReference type="ARBA" id="ARBA00023315"/>
    </source>
</evidence>
<sequence>MTLPHGLAQRPLTLADAPAVTAMMAAEELRDTGEVAIEEADVVADWQRPSFDIASRTVGVLDGDRLVGYAELSGRDRAHAAVDPPHHGRGIGTFLAGWLQDLARRLGSTEVGMPVVEGSPGDRLLTALGFHVRWTSWVLTLPAGRVLTPQPLPAGYALREAGAADYREVWTVVEDAFLEWARRERHPFEDFAAQVMGRPGFEPWNLRVAVGPDGEVAGAVVVFLAGETDYVDKVAVRRDRRGLGLARALLADAFGYARAHGGARSELSTDSRTGALGLYEKVGMEVTSVWLNRAIAVRSDAPIAHARESRERG</sequence>
<evidence type="ECO:0000313" key="5">
    <source>
        <dbReference type="Proteomes" id="UP000318693"/>
    </source>
</evidence>
<dbReference type="PROSITE" id="PS51186">
    <property type="entry name" value="GNAT"/>
    <property type="match status" value="2"/>
</dbReference>